<proteinExistence type="predicted"/>
<accession>A0A9J2QAJ0</accession>
<dbReference type="AlphaFoldDB" id="A0A9J2QAJ0"/>
<protein>
    <submittedName>
        <fullName evidence="2">Uncharacterized protein</fullName>
    </submittedName>
</protein>
<dbReference type="Proteomes" id="UP000036681">
    <property type="component" value="Unplaced"/>
</dbReference>
<evidence type="ECO:0000313" key="1">
    <source>
        <dbReference type="Proteomes" id="UP000036681"/>
    </source>
</evidence>
<name>A0A9J2QAJ0_ASCLU</name>
<reference evidence="2" key="1">
    <citation type="submission" date="2023-03" db="UniProtKB">
        <authorList>
            <consortium name="WormBaseParasite"/>
        </authorList>
    </citation>
    <scope>IDENTIFICATION</scope>
</reference>
<keyword evidence="1" id="KW-1185">Reference proteome</keyword>
<evidence type="ECO:0000313" key="2">
    <source>
        <dbReference type="WBParaSite" id="ALUE_0001850401-mRNA-1"/>
    </source>
</evidence>
<sequence>MQVVRVLFTAVETLLNVVHVCFLLFKSDCFISFTIMCCPLN</sequence>
<dbReference type="WBParaSite" id="ALUE_0001850401-mRNA-1">
    <property type="protein sequence ID" value="ALUE_0001850401-mRNA-1"/>
    <property type="gene ID" value="ALUE_0001850401"/>
</dbReference>
<organism evidence="1 2">
    <name type="scientific">Ascaris lumbricoides</name>
    <name type="common">Giant roundworm</name>
    <dbReference type="NCBI Taxonomy" id="6252"/>
    <lineage>
        <taxon>Eukaryota</taxon>
        <taxon>Metazoa</taxon>
        <taxon>Ecdysozoa</taxon>
        <taxon>Nematoda</taxon>
        <taxon>Chromadorea</taxon>
        <taxon>Rhabditida</taxon>
        <taxon>Spirurina</taxon>
        <taxon>Ascaridomorpha</taxon>
        <taxon>Ascaridoidea</taxon>
        <taxon>Ascarididae</taxon>
        <taxon>Ascaris</taxon>
    </lineage>
</organism>